<dbReference type="KEGG" id="cau:Caur_3895"/>
<sequence length="231" mass="24885">MTYTHTNSGPAGEVHTLEVGHIAELLNQLMERMDRLEQHLAKVNTLADEAPALLAMATDTVDGLYRDAASAGVDIDERLKVGLVALERLTDPATLRALAGLSEQLVTLDELARQAPGFAAMTVDMIDELYAAIRKQGIDLEDTARQGLVALRNLVALMQSDEMKALMSSGVLDPKTLQVMGAAAHALVSAQREPRRAGPMALLGALFNRDVQRSLGFALNFAERFGQKLPG</sequence>
<keyword evidence="2" id="KW-1185">Reference proteome</keyword>
<dbReference type="InParanoid" id="A9WDF3"/>
<name>A9WDF3_CHLAA</name>
<evidence type="ECO:0008006" key="3">
    <source>
        <dbReference type="Google" id="ProtNLM"/>
    </source>
</evidence>
<dbReference type="Proteomes" id="UP000002008">
    <property type="component" value="Chromosome"/>
</dbReference>
<proteinExistence type="predicted"/>
<evidence type="ECO:0000313" key="2">
    <source>
        <dbReference type="Proteomes" id="UP000002008"/>
    </source>
</evidence>
<dbReference type="PATRIC" id="fig|324602.8.peg.4370"/>
<protein>
    <recommendedName>
        <fullName evidence="3">DUF1641 domain-containing protein</fullName>
    </recommendedName>
</protein>
<dbReference type="PANTHER" id="PTHR39180:SF2">
    <property type="entry name" value="DUF1641 DOMAIN-CONTAINING PROTEIN"/>
    <property type="match status" value="1"/>
</dbReference>
<evidence type="ECO:0000313" key="1">
    <source>
        <dbReference type="EMBL" id="ABY37072.1"/>
    </source>
</evidence>
<dbReference type="STRING" id="324602.Caur_3895"/>
<dbReference type="AlphaFoldDB" id="A9WDF3"/>
<dbReference type="HOGENOM" id="CLU_094217_0_0_0"/>
<dbReference type="eggNOG" id="COG2427">
    <property type="taxonomic scope" value="Bacteria"/>
</dbReference>
<dbReference type="RefSeq" id="WP_012259725.1">
    <property type="nucleotide sequence ID" value="NC_010175.1"/>
</dbReference>
<organism evidence="1 2">
    <name type="scientific">Chloroflexus aurantiacus (strain ATCC 29366 / DSM 635 / J-10-fl)</name>
    <dbReference type="NCBI Taxonomy" id="324602"/>
    <lineage>
        <taxon>Bacteria</taxon>
        <taxon>Bacillati</taxon>
        <taxon>Chloroflexota</taxon>
        <taxon>Chloroflexia</taxon>
        <taxon>Chloroflexales</taxon>
        <taxon>Chloroflexineae</taxon>
        <taxon>Chloroflexaceae</taxon>
        <taxon>Chloroflexus</taxon>
    </lineage>
</organism>
<dbReference type="EMBL" id="CP000909">
    <property type="protein sequence ID" value="ABY37072.1"/>
    <property type="molecule type" value="Genomic_DNA"/>
</dbReference>
<accession>A9WDF3</accession>
<reference evidence="2" key="1">
    <citation type="journal article" date="2011" name="BMC Genomics">
        <title>Complete genome sequence of the filamentous anoxygenic phototrophic bacterium Chloroflexus aurantiacus.</title>
        <authorList>
            <person name="Tang K.H."/>
            <person name="Barry K."/>
            <person name="Chertkov O."/>
            <person name="Dalin E."/>
            <person name="Han C.S."/>
            <person name="Hauser L.J."/>
            <person name="Honchak B.M."/>
            <person name="Karbach L.E."/>
            <person name="Land M.L."/>
            <person name="Lapidus A."/>
            <person name="Larimer F.W."/>
            <person name="Mikhailova N."/>
            <person name="Pitluck S."/>
            <person name="Pierson B.K."/>
            <person name="Blankenship R.E."/>
        </authorList>
    </citation>
    <scope>NUCLEOTIDE SEQUENCE [LARGE SCALE GENOMIC DNA]</scope>
    <source>
        <strain evidence="2">ATCC 29366 / DSM 635 / J-10-fl</strain>
    </source>
</reference>
<dbReference type="PANTHER" id="PTHR39180">
    <property type="match status" value="1"/>
</dbReference>
<dbReference type="InterPro" id="IPR012440">
    <property type="entry name" value="DUF1641"/>
</dbReference>
<dbReference type="EnsemblBacteria" id="ABY37072">
    <property type="protein sequence ID" value="ABY37072"/>
    <property type="gene ID" value="Caur_3895"/>
</dbReference>
<dbReference type="Pfam" id="PF07849">
    <property type="entry name" value="DUF1641"/>
    <property type="match status" value="1"/>
</dbReference>
<gene>
    <name evidence="1" type="ordered locus">Caur_3895</name>
</gene>